<accession>A0A1X7NT31</accession>
<name>A0A1X7NT31_9HYPH</name>
<evidence type="ECO:0000313" key="1">
    <source>
        <dbReference type="EMBL" id="SMH41280.1"/>
    </source>
</evidence>
<evidence type="ECO:0000313" key="2">
    <source>
        <dbReference type="Proteomes" id="UP000193083"/>
    </source>
</evidence>
<organism evidence="1 2">
    <name type="scientific">Mesorhizobium australicum</name>
    <dbReference type="NCBI Taxonomy" id="536018"/>
    <lineage>
        <taxon>Bacteria</taxon>
        <taxon>Pseudomonadati</taxon>
        <taxon>Pseudomonadota</taxon>
        <taxon>Alphaproteobacteria</taxon>
        <taxon>Hyphomicrobiales</taxon>
        <taxon>Phyllobacteriaceae</taxon>
        <taxon>Mesorhizobium</taxon>
    </lineage>
</organism>
<keyword evidence="2" id="KW-1185">Reference proteome</keyword>
<protein>
    <submittedName>
        <fullName evidence="1">Uncharacterized protein</fullName>
    </submittedName>
</protein>
<dbReference type="Proteomes" id="UP000193083">
    <property type="component" value="Unassembled WGS sequence"/>
</dbReference>
<gene>
    <name evidence="1" type="ORF">SAMN02982922_2520</name>
</gene>
<dbReference type="AlphaFoldDB" id="A0A1X7NT31"/>
<proteinExistence type="predicted"/>
<dbReference type="EMBL" id="FXBL01000004">
    <property type="protein sequence ID" value="SMH41280.1"/>
    <property type="molecule type" value="Genomic_DNA"/>
</dbReference>
<reference evidence="1 2" key="1">
    <citation type="submission" date="2017-04" db="EMBL/GenBank/DDBJ databases">
        <authorList>
            <person name="Afonso C.L."/>
            <person name="Miller P.J."/>
            <person name="Scott M.A."/>
            <person name="Spackman E."/>
            <person name="Goraichik I."/>
            <person name="Dimitrov K.M."/>
            <person name="Suarez D.L."/>
            <person name="Swayne D.E."/>
        </authorList>
    </citation>
    <scope>NUCLEOTIDE SEQUENCE [LARGE SCALE GENOMIC DNA]</scope>
    <source>
        <strain evidence="1 2">B5P</strain>
    </source>
</reference>
<sequence>MGRCLLTGVEGPLVKSHIIPRFVADKALGQAHRIQFGEEGRPQLLFNSWADNTIVVAQGEKRLADIDTAAARIFRSLGLSWRHFPLTADAKRAQIGAFDSELITIPVAMEDAVALRLFFLSILWRCAVSSRVEFAEIFLDRAATEKLRRIILGLEQPGDSDFPIVLVLLTSQGEPQVHSPLAQTIDMKELGFDLPNVPIFRFFFDGLIVHMGRQLNDKGLLEAWGSRVVGTKSELILIGRPYDGSSQEMNLGHLKRTLFEEHPEQAIRIYRTLWEIDARNGKE</sequence>